<evidence type="ECO:0000313" key="1">
    <source>
        <dbReference type="EMBL" id="KUJ85070.1"/>
    </source>
</evidence>
<dbReference type="STRING" id="1685379.AVO45_17585"/>
<dbReference type="InterPro" id="IPR036390">
    <property type="entry name" value="WH_DNA-bd_sf"/>
</dbReference>
<proteinExistence type="predicted"/>
<dbReference type="OrthoDB" id="7689228at2"/>
<dbReference type="Proteomes" id="UP000053791">
    <property type="component" value="Unassembled WGS sequence"/>
</dbReference>
<gene>
    <name evidence="1" type="ORF">AVO45_17585</name>
</gene>
<dbReference type="EMBL" id="LQBQ01000004">
    <property type="protein sequence ID" value="KUJ85070.1"/>
    <property type="molecule type" value="Genomic_DNA"/>
</dbReference>
<name>A0A0X3UH13_9RHOB</name>
<evidence type="ECO:0008006" key="3">
    <source>
        <dbReference type="Google" id="ProtNLM"/>
    </source>
</evidence>
<accession>A0A0X3UH13</accession>
<keyword evidence="2" id="KW-1185">Reference proteome</keyword>
<evidence type="ECO:0000313" key="2">
    <source>
        <dbReference type="Proteomes" id="UP000053791"/>
    </source>
</evidence>
<dbReference type="AlphaFoldDB" id="A0A0X3UH13"/>
<sequence>MTEISKLAELRKLMQSMERTLRLEGLSPVERDIYYAAGELSKTEEEVRTFGLIEHTLVKDVSRPTFFRALKSLVRKGYLSQSSTANRGRYIVHAPGK</sequence>
<dbReference type="SUPFAM" id="SSF46785">
    <property type="entry name" value="Winged helix' DNA-binding domain"/>
    <property type="match status" value="1"/>
</dbReference>
<protein>
    <recommendedName>
        <fullName evidence="3">HTH marR-type domain-containing protein</fullName>
    </recommendedName>
</protein>
<comment type="caution">
    <text evidence="1">The sequence shown here is derived from an EMBL/GenBank/DDBJ whole genome shotgun (WGS) entry which is preliminary data.</text>
</comment>
<reference evidence="1 2" key="1">
    <citation type="submission" date="2015-12" db="EMBL/GenBank/DDBJ databases">
        <authorList>
            <person name="Shamseldin A."/>
            <person name="Moawad H."/>
            <person name="Abd El-Rahim W.M."/>
            <person name="Sadowsky M.J."/>
        </authorList>
    </citation>
    <scope>NUCLEOTIDE SEQUENCE [LARGE SCALE GENOMIC DNA]</scope>
    <source>
        <strain evidence="1 2">ZGT118</strain>
    </source>
</reference>
<organism evidence="1 2">
    <name type="scientific">Ruegeria marisrubri</name>
    <dbReference type="NCBI Taxonomy" id="1685379"/>
    <lineage>
        <taxon>Bacteria</taxon>
        <taxon>Pseudomonadati</taxon>
        <taxon>Pseudomonadota</taxon>
        <taxon>Alphaproteobacteria</taxon>
        <taxon>Rhodobacterales</taxon>
        <taxon>Roseobacteraceae</taxon>
        <taxon>Ruegeria</taxon>
    </lineage>
</organism>